<sequence>MDIEIVPCSIGHMEKSIEGAEAFENAYGLQAIDGYLPFPGALEYMLKQMQSAQLCDPWLPYLMVFRPDRALVGFCGFKSVPDPQQAIEIGYSVAPNYQGRGFATSAVRQLLNIAFESELVNRVCAHTLAEYNASARVLAKCGMTKAAETIDPDLGCLWKWEIGR</sequence>
<accession>A0A2T1GG24</accession>
<dbReference type="RefSeq" id="WP_106304433.1">
    <property type="nucleotide sequence ID" value="NZ_PVWO01000121.1"/>
</dbReference>
<dbReference type="InterPro" id="IPR000182">
    <property type="entry name" value="GNAT_dom"/>
</dbReference>
<reference evidence="2 3" key="1">
    <citation type="submission" date="2018-03" db="EMBL/GenBank/DDBJ databases">
        <title>The ancient ancestry and fast evolution of plastids.</title>
        <authorList>
            <person name="Moore K.R."/>
            <person name="Magnabosco C."/>
            <person name="Momper L."/>
            <person name="Gold D.A."/>
            <person name="Bosak T."/>
            <person name="Fournier G.P."/>
        </authorList>
    </citation>
    <scope>NUCLEOTIDE SEQUENCE [LARGE SCALE GENOMIC DNA]</scope>
    <source>
        <strain evidence="2 3">CCALA 037</strain>
    </source>
</reference>
<dbReference type="SUPFAM" id="SSF55729">
    <property type="entry name" value="Acyl-CoA N-acyltransferases (Nat)"/>
    <property type="match status" value="1"/>
</dbReference>
<dbReference type="InterPro" id="IPR051531">
    <property type="entry name" value="N-acetyltransferase"/>
</dbReference>
<dbReference type="GO" id="GO:0016747">
    <property type="term" value="F:acyltransferase activity, transferring groups other than amino-acyl groups"/>
    <property type="evidence" value="ECO:0007669"/>
    <property type="project" value="InterPro"/>
</dbReference>
<comment type="caution">
    <text evidence="2">The sequence shown here is derived from an EMBL/GenBank/DDBJ whole genome shotgun (WGS) entry which is preliminary data.</text>
</comment>
<dbReference type="CDD" id="cd04301">
    <property type="entry name" value="NAT_SF"/>
    <property type="match status" value="1"/>
</dbReference>
<proteinExistence type="predicted"/>
<dbReference type="PROSITE" id="PS51186">
    <property type="entry name" value="GNAT"/>
    <property type="match status" value="1"/>
</dbReference>
<dbReference type="PANTHER" id="PTHR43792:SF13">
    <property type="entry name" value="ACETYLTRANSFERASE"/>
    <property type="match status" value="1"/>
</dbReference>
<feature type="domain" description="N-acetyltransferase" evidence="1">
    <location>
        <begin position="3"/>
        <end position="163"/>
    </location>
</feature>
<dbReference type="Pfam" id="PF13302">
    <property type="entry name" value="Acetyltransf_3"/>
    <property type="match status" value="1"/>
</dbReference>
<dbReference type="AlphaFoldDB" id="A0A2T1GG24"/>
<keyword evidence="3" id="KW-1185">Reference proteome</keyword>
<dbReference type="Gene3D" id="3.40.630.30">
    <property type="match status" value="1"/>
</dbReference>
<dbReference type="OrthoDB" id="452315at2"/>
<dbReference type="Proteomes" id="UP000238937">
    <property type="component" value="Unassembled WGS sequence"/>
</dbReference>
<protein>
    <submittedName>
        <fullName evidence="2">GNAT family N-acetyltransferase</fullName>
    </submittedName>
</protein>
<keyword evidence="2" id="KW-0808">Transferase</keyword>
<organism evidence="2 3">
    <name type="scientific">Chamaesiphon polymorphus CCALA 037</name>
    <dbReference type="NCBI Taxonomy" id="2107692"/>
    <lineage>
        <taxon>Bacteria</taxon>
        <taxon>Bacillati</taxon>
        <taxon>Cyanobacteriota</taxon>
        <taxon>Cyanophyceae</taxon>
        <taxon>Gomontiellales</taxon>
        <taxon>Chamaesiphonaceae</taxon>
        <taxon>Chamaesiphon</taxon>
    </lineage>
</organism>
<dbReference type="EMBL" id="PVWO01000121">
    <property type="protein sequence ID" value="PSB56525.1"/>
    <property type="molecule type" value="Genomic_DNA"/>
</dbReference>
<evidence type="ECO:0000313" key="3">
    <source>
        <dbReference type="Proteomes" id="UP000238937"/>
    </source>
</evidence>
<dbReference type="InterPro" id="IPR016181">
    <property type="entry name" value="Acyl_CoA_acyltransferase"/>
</dbReference>
<name>A0A2T1GG24_9CYAN</name>
<dbReference type="PANTHER" id="PTHR43792">
    <property type="entry name" value="GNAT FAMILY, PUTATIVE (AFU_ORTHOLOGUE AFUA_3G00765)-RELATED-RELATED"/>
    <property type="match status" value="1"/>
</dbReference>
<evidence type="ECO:0000313" key="2">
    <source>
        <dbReference type="EMBL" id="PSB56525.1"/>
    </source>
</evidence>
<evidence type="ECO:0000259" key="1">
    <source>
        <dbReference type="PROSITE" id="PS51186"/>
    </source>
</evidence>
<gene>
    <name evidence="2" type="ORF">C7B77_11595</name>
</gene>